<sequence>MSEVITPPGTLEPVFGLQIFNEEPVSVTQLPDGSVTVNSPGLSNDIMIVEDPFTTTDYTINAGAGDDFVVTGAGDDFANLGDGDDVAFLGLGDDFAIGGAGNDRLFGGAGDDVISGGPGDDFIRGGAGNDDLRSTQGDDNIGGGAGNDIIRAGAGNDTMSGGSGNDLIIAGPGSDTLIGGGGKDTFRFGQGSNAELDKVVDFEPGKDVIELSRALLPGANLRGTINAADFEVVNSIGSGSDAKIVYEASTGVVYYNPDKPGSTPVALLELNKNLNLGADSFRVIG</sequence>
<dbReference type="InterPro" id="IPR011049">
    <property type="entry name" value="Serralysin-like_metalloprot_C"/>
</dbReference>
<dbReference type="PANTHER" id="PTHR38340:SF1">
    <property type="entry name" value="S-LAYER PROTEIN"/>
    <property type="match status" value="1"/>
</dbReference>
<dbReference type="AlphaFoldDB" id="A0AA96WQI0"/>
<organism evidence="4">
    <name type="scientific">Leptolyngbya sp. NK1-12</name>
    <dbReference type="NCBI Taxonomy" id="2547451"/>
    <lineage>
        <taxon>Bacteria</taxon>
        <taxon>Bacillati</taxon>
        <taxon>Cyanobacteriota</taxon>
        <taxon>Cyanophyceae</taxon>
        <taxon>Leptolyngbyales</taxon>
        <taxon>Leptolyngbyaceae</taxon>
        <taxon>Leptolyngbya group</taxon>
        <taxon>Leptolyngbya</taxon>
    </lineage>
</organism>
<dbReference type="Pfam" id="PF00353">
    <property type="entry name" value="HemolysinCabind"/>
    <property type="match status" value="3"/>
</dbReference>
<dbReference type="GO" id="GO:0005509">
    <property type="term" value="F:calcium ion binding"/>
    <property type="evidence" value="ECO:0007669"/>
    <property type="project" value="InterPro"/>
</dbReference>
<dbReference type="GO" id="GO:0005615">
    <property type="term" value="C:extracellular space"/>
    <property type="evidence" value="ECO:0007669"/>
    <property type="project" value="InterPro"/>
</dbReference>
<dbReference type="PROSITE" id="PS00330">
    <property type="entry name" value="HEMOLYSIN_CALCIUM"/>
    <property type="match status" value="3"/>
</dbReference>
<evidence type="ECO:0000256" key="1">
    <source>
        <dbReference type="ARBA" id="ARBA00004613"/>
    </source>
</evidence>
<dbReference type="SUPFAM" id="SSF51120">
    <property type="entry name" value="beta-Roll"/>
    <property type="match status" value="2"/>
</dbReference>
<dbReference type="InterPro" id="IPR018511">
    <property type="entry name" value="Hemolysin-typ_Ca-bd_CS"/>
</dbReference>
<evidence type="ECO:0000256" key="2">
    <source>
        <dbReference type="ARBA" id="ARBA00022525"/>
    </source>
</evidence>
<reference evidence="4" key="1">
    <citation type="submission" date="2020-05" db="EMBL/GenBank/DDBJ databases">
        <authorList>
            <person name="Zhu T."/>
            <person name="Keshari N."/>
            <person name="Lu X."/>
        </authorList>
    </citation>
    <scope>NUCLEOTIDE SEQUENCE</scope>
    <source>
        <strain evidence="4">NK1-12</strain>
    </source>
</reference>
<dbReference type="RefSeq" id="WP_316435708.1">
    <property type="nucleotide sequence ID" value="NZ_CP053587.1"/>
</dbReference>
<accession>A0AA96WQI0</accession>
<dbReference type="InterPro" id="IPR001343">
    <property type="entry name" value="Hemolysn_Ca-bd"/>
</dbReference>
<name>A0AA96WQI0_9CYAN</name>
<feature type="region of interest" description="Disordered" evidence="3">
    <location>
        <begin position="118"/>
        <end position="144"/>
    </location>
</feature>
<dbReference type="PANTHER" id="PTHR38340">
    <property type="entry name" value="S-LAYER PROTEIN"/>
    <property type="match status" value="1"/>
</dbReference>
<proteinExistence type="predicted"/>
<dbReference type="Gene3D" id="2.150.10.10">
    <property type="entry name" value="Serralysin-like metalloprotease, C-terminal"/>
    <property type="match status" value="2"/>
</dbReference>
<evidence type="ECO:0000256" key="3">
    <source>
        <dbReference type="SAM" id="MobiDB-lite"/>
    </source>
</evidence>
<gene>
    <name evidence="4" type="ORF">HJG54_31590</name>
</gene>
<keyword evidence="2" id="KW-0964">Secreted</keyword>
<evidence type="ECO:0008006" key="5">
    <source>
        <dbReference type="Google" id="ProtNLM"/>
    </source>
</evidence>
<dbReference type="InterPro" id="IPR050557">
    <property type="entry name" value="RTX_toxin/Mannuronan_C5-epim"/>
</dbReference>
<dbReference type="EMBL" id="CP053587">
    <property type="protein sequence ID" value="WNZ27426.1"/>
    <property type="molecule type" value="Genomic_DNA"/>
</dbReference>
<evidence type="ECO:0000313" key="4">
    <source>
        <dbReference type="EMBL" id="WNZ27426.1"/>
    </source>
</evidence>
<comment type="subcellular location">
    <subcellularLocation>
        <location evidence="1">Secreted</location>
    </subcellularLocation>
</comment>
<protein>
    <recommendedName>
        <fullName evidence="5">Calcium-binding protein</fullName>
    </recommendedName>
</protein>
<dbReference type="PRINTS" id="PR00313">
    <property type="entry name" value="CABNDNGRPT"/>
</dbReference>